<dbReference type="GO" id="GO:0022857">
    <property type="term" value="F:transmembrane transporter activity"/>
    <property type="evidence" value="ECO:0007669"/>
    <property type="project" value="InterPro"/>
</dbReference>
<comment type="subcellular location">
    <subcellularLocation>
        <location evidence="1">Membrane</location>
        <topology evidence="1">Multi-pass membrane protein</topology>
    </subcellularLocation>
</comment>
<evidence type="ECO:0000256" key="4">
    <source>
        <dbReference type="ARBA" id="ARBA00022989"/>
    </source>
</evidence>
<gene>
    <name evidence="7" type="ORF">HMPREF0027_1040</name>
</gene>
<dbReference type="PANTHER" id="PTHR42826">
    <property type="entry name" value="DICARBOXYLATE TRANSPORTER 2.1, CHLOROPLASTIC"/>
    <property type="match status" value="1"/>
</dbReference>
<dbReference type="GO" id="GO:0016020">
    <property type="term" value="C:membrane"/>
    <property type="evidence" value="ECO:0007669"/>
    <property type="project" value="UniProtKB-SubCell"/>
</dbReference>
<feature type="transmembrane region" description="Helical" evidence="6">
    <location>
        <begin position="138"/>
        <end position="156"/>
    </location>
</feature>
<dbReference type="InterPro" id="IPR030676">
    <property type="entry name" value="CitT-rel"/>
</dbReference>
<dbReference type="EMBL" id="AEVG01000068">
    <property type="protein sequence ID" value="EFX91928.1"/>
    <property type="molecule type" value="Genomic_DNA"/>
</dbReference>
<feature type="transmembrane region" description="Helical" evidence="6">
    <location>
        <begin position="104"/>
        <end position="126"/>
    </location>
</feature>
<dbReference type="HOGENOM" id="CLU_1393736_0_0_6"/>
<feature type="transmembrane region" description="Helical" evidence="6">
    <location>
        <begin position="162"/>
        <end position="185"/>
    </location>
</feature>
<evidence type="ECO:0000256" key="2">
    <source>
        <dbReference type="ARBA" id="ARBA00007349"/>
    </source>
</evidence>
<dbReference type="Pfam" id="PF00939">
    <property type="entry name" value="Na_sulph_symp"/>
    <property type="match status" value="1"/>
</dbReference>
<protein>
    <submittedName>
        <fullName evidence="7">Sodium:sulfate symporter transmembrane region</fullName>
    </submittedName>
</protein>
<dbReference type="Proteomes" id="UP000005467">
    <property type="component" value="Unassembled WGS sequence"/>
</dbReference>
<keyword evidence="4 6" id="KW-1133">Transmembrane helix</keyword>
<comment type="caution">
    <text evidence="7">The sequence shown here is derived from an EMBL/GenBank/DDBJ whole genome shotgun (WGS) entry which is preliminary data.</text>
</comment>
<reference evidence="7 8" key="1">
    <citation type="submission" date="2011-01" db="EMBL/GenBank/DDBJ databases">
        <authorList>
            <person name="Muzny D."/>
            <person name="Qin X."/>
            <person name="Deng J."/>
            <person name="Jiang H."/>
            <person name="Liu Y."/>
            <person name="Qu J."/>
            <person name="Song X.-Z."/>
            <person name="Zhang L."/>
            <person name="Thornton R."/>
            <person name="Coyle M."/>
            <person name="Francisco L."/>
            <person name="Jackson L."/>
            <person name="Javaid M."/>
            <person name="Korchina V."/>
            <person name="Kovar C."/>
            <person name="Mata R."/>
            <person name="Mathew T."/>
            <person name="Ngo R."/>
            <person name="Nguyen L."/>
            <person name="Nguyen N."/>
            <person name="Okwuonu G."/>
            <person name="Ongeri F."/>
            <person name="Pham C."/>
            <person name="Simmons D."/>
            <person name="Wilczek-Boney K."/>
            <person name="Hale W."/>
            <person name="Jakkamsetti A."/>
            <person name="Pham P."/>
            <person name="Ruth R."/>
            <person name="San Lucas F."/>
            <person name="Warren J."/>
            <person name="Zhang J."/>
            <person name="Zhao Z."/>
            <person name="Zhou C."/>
            <person name="Zhu D."/>
            <person name="Lee S."/>
            <person name="Bess C."/>
            <person name="Blankenburg K."/>
            <person name="Forbes L."/>
            <person name="Fu Q."/>
            <person name="Gubbala S."/>
            <person name="Hirani K."/>
            <person name="Jayaseelan J.C."/>
            <person name="Lara F."/>
            <person name="Munidasa M."/>
            <person name="Palculict T."/>
            <person name="Patil S."/>
            <person name="Pu L.-L."/>
            <person name="Saada N."/>
            <person name="Tang L."/>
            <person name="Weissenberger G."/>
            <person name="Zhu Y."/>
            <person name="Hemphill L."/>
            <person name="Shang Y."/>
            <person name="Youmans B."/>
            <person name="Ayvaz T."/>
            <person name="Ross M."/>
            <person name="Santibanez J."/>
            <person name="Aqrawi P."/>
            <person name="Gross S."/>
            <person name="Joshi V."/>
            <person name="Fowler G."/>
            <person name="Nazareth L."/>
            <person name="Reid J."/>
            <person name="Worley K."/>
            <person name="Petrosino J."/>
            <person name="Highlander S."/>
            <person name="Gibbs R."/>
        </authorList>
    </citation>
    <scope>NUCLEOTIDE SEQUENCE [LARGE SCALE GENOMIC DNA]</scope>
    <source>
        <strain evidence="7 8">ATCC 25976</strain>
    </source>
</reference>
<evidence type="ECO:0000256" key="3">
    <source>
        <dbReference type="ARBA" id="ARBA00022692"/>
    </source>
</evidence>
<organism evidence="7 8">
    <name type="scientific">Actinobacillus ureae ATCC 25976</name>
    <dbReference type="NCBI Taxonomy" id="887324"/>
    <lineage>
        <taxon>Bacteria</taxon>
        <taxon>Pseudomonadati</taxon>
        <taxon>Pseudomonadota</taxon>
        <taxon>Gammaproteobacteria</taxon>
        <taxon>Pasteurellales</taxon>
        <taxon>Pasteurellaceae</taxon>
        <taxon>Actinobacillus</taxon>
    </lineage>
</organism>
<evidence type="ECO:0000313" key="7">
    <source>
        <dbReference type="EMBL" id="EFX91928.1"/>
    </source>
</evidence>
<keyword evidence="3 6" id="KW-0812">Transmembrane</keyword>
<dbReference type="AlphaFoldDB" id="E8KGS3"/>
<name>E8KGS3_9PAST</name>
<feature type="transmembrane region" description="Helical" evidence="6">
    <location>
        <begin position="36"/>
        <end position="56"/>
    </location>
</feature>
<evidence type="ECO:0000256" key="6">
    <source>
        <dbReference type="SAM" id="Phobius"/>
    </source>
</evidence>
<feature type="transmembrane region" description="Helical" evidence="6">
    <location>
        <begin position="77"/>
        <end position="98"/>
    </location>
</feature>
<sequence>MVVKTTGFIFLTAMAPNAVALELMRPILNIDVSWTQWFLAASVPGLLTLLGIAAVLTQAKFFVWLSSTMSNLVPADLGSPMVITILLLTLSVLVRYVFASGAAYVASMVPVFCAVGMAAGADPVFLEFGLLFSNSYGSMVTHYASASAAVIYGLGYHDVKSFWIAGGVCALVTLFIQVTVGFGWWSMLQSMGILG</sequence>
<dbReference type="InterPro" id="IPR001898">
    <property type="entry name" value="SLC13A/DASS"/>
</dbReference>
<evidence type="ECO:0000256" key="1">
    <source>
        <dbReference type="ARBA" id="ARBA00004141"/>
    </source>
</evidence>
<proteinExistence type="inferred from homology"/>
<evidence type="ECO:0000256" key="5">
    <source>
        <dbReference type="ARBA" id="ARBA00023136"/>
    </source>
</evidence>
<comment type="similarity">
    <text evidence="2">Belongs to the SLC13A/DASS transporter (TC 2.A.47) family. DIT1 subfamily.</text>
</comment>
<keyword evidence="8" id="KW-1185">Reference proteome</keyword>
<keyword evidence="5 6" id="KW-0472">Membrane</keyword>
<accession>E8KGS3</accession>
<evidence type="ECO:0000313" key="8">
    <source>
        <dbReference type="Proteomes" id="UP000005467"/>
    </source>
</evidence>